<gene>
    <name evidence="1" type="ordered locus">Deba_1579</name>
</gene>
<evidence type="ECO:0000313" key="1">
    <source>
        <dbReference type="EMBL" id="ADK84947.1"/>
    </source>
</evidence>
<name>E1QHA4_DESB2</name>
<sequence length="69" mass="7771">MSARRHITSQGQTWDQIAHAIWGREDMTHHLLAANPSHRRTVIFAAGVELIVPALTPPASEEPPPWQQR</sequence>
<dbReference type="AlphaFoldDB" id="E1QHA4"/>
<dbReference type="InterPro" id="IPR008861">
    <property type="entry name" value="GpX-like"/>
</dbReference>
<dbReference type="EMBL" id="CP002085">
    <property type="protein sequence ID" value="ADK84947.1"/>
    <property type="molecule type" value="Genomic_DNA"/>
</dbReference>
<dbReference type="STRING" id="644282.Deba_1579"/>
<proteinExistence type="predicted"/>
<accession>E1QHA4</accession>
<dbReference type="Proteomes" id="UP000009047">
    <property type="component" value="Chromosome"/>
</dbReference>
<organism evidence="1 2">
    <name type="scientific">Desulfarculus baarsii (strain ATCC 33931 / DSM 2075 / LMG 7858 / VKM B-1802 / 2st14)</name>
    <dbReference type="NCBI Taxonomy" id="644282"/>
    <lineage>
        <taxon>Bacteria</taxon>
        <taxon>Pseudomonadati</taxon>
        <taxon>Thermodesulfobacteriota</taxon>
        <taxon>Desulfarculia</taxon>
        <taxon>Desulfarculales</taxon>
        <taxon>Desulfarculaceae</taxon>
        <taxon>Desulfarculus</taxon>
    </lineage>
</organism>
<dbReference type="OrthoDB" id="8602627at2"/>
<dbReference type="RefSeq" id="WP_013258400.1">
    <property type="nucleotide sequence ID" value="NC_014365.1"/>
</dbReference>
<keyword evidence="2" id="KW-1185">Reference proteome</keyword>
<protein>
    <submittedName>
        <fullName evidence="1">Phage tail protein gpX</fullName>
    </submittedName>
</protein>
<evidence type="ECO:0000313" key="2">
    <source>
        <dbReference type="Proteomes" id="UP000009047"/>
    </source>
</evidence>
<dbReference type="HOGENOM" id="CLU_175462_0_2_7"/>
<reference evidence="1 2" key="1">
    <citation type="journal article" date="2010" name="Stand. Genomic Sci.">
        <title>Complete genome sequence of Desulfarculus baarsii type strain (2st14).</title>
        <authorList>
            <person name="Sun H."/>
            <person name="Spring S."/>
            <person name="Lapidus A."/>
            <person name="Davenport K."/>
            <person name="Del Rio T.G."/>
            <person name="Tice H."/>
            <person name="Nolan M."/>
            <person name="Copeland A."/>
            <person name="Cheng J.F."/>
            <person name="Lucas S."/>
            <person name="Tapia R."/>
            <person name="Goodwin L."/>
            <person name="Pitluck S."/>
            <person name="Ivanova N."/>
            <person name="Pagani I."/>
            <person name="Mavromatis K."/>
            <person name="Ovchinnikova G."/>
            <person name="Pati A."/>
            <person name="Chen A."/>
            <person name="Palaniappan K."/>
            <person name="Hauser L."/>
            <person name="Chang Y.J."/>
            <person name="Jeffries C.D."/>
            <person name="Detter J.C."/>
            <person name="Han C."/>
            <person name="Rohde M."/>
            <person name="Brambilla E."/>
            <person name="Goker M."/>
            <person name="Woyke T."/>
            <person name="Bristow J."/>
            <person name="Eisen J.A."/>
            <person name="Markowitz V."/>
            <person name="Hugenholtz P."/>
            <person name="Kyrpides N.C."/>
            <person name="Klenk H.P."/>
            <person name="Land M."/>
        </authorList>
    </citation>
    <scope>NUCLEOTIDE SEQUENCE [LARGE SCALE GENOMIC DNA]</scope>
    <source>
        <strain evidence="2">ATCC 33931 / DSM 2075 / LMG 7858 / VKM B-1802 / 2st14</strain>
    </source>
</reference>
<dbReference type="KEGG" id="dbr:Deba_1579"/>
<dbReference type="Pfam" id="PF05489">
    <property type="entry name" value="Phage_tail_X"/>
    <property type="match status" value="1"/>
</dbReference>